<keyword evidence="1" id="KW-0472">Membrane</keyword>
<dbReference type="Gene3D" id="1.25.10.10">
    <property type="entry name" value="Leucine-rich Repeat Variant"/>
    <property type="match status" value="1"/>
</dbReference>
<dbReference type="InterPro" id="IPR041916">
    <property type="entry name" value="Anti_sigma_zinc_sf"/>
</dbReference>
<organism evidence="3 4">
    <name type="scientific">Emticicia agri</name>
    <dbReference type="NCBI Taxonomy" id="2492393"/>
    <lineage>
        <taxon>Bacteria</taxon>
        <taxon>Pseudomonadati</taxon>
        <taxon>Bacteroidota</taxon>
        <taxon>Cytophagia</taxon>
        <taxon>Cytophagales</taxon>
        <taxon>Leadbetterellaceae</taxon>
        <taxon>Emticicia</taxon>
    </lineage>
</organism>
<feature type="domain" description="Putative zinc-finger" evidence="2">
    <location>
        <begin position="8"/>
        <end position="42"/>
    </location>
</feature>
<evidence type="ECO:0000256" key="1">
    <source>
        <dbReference type="SAM" id="Phobius"/>
    </source>
</evidence>
<comment type="caution">
    <text evidence="3">The sequence shown here is derived from an EMBL/GenBank/DDBJ whole genome shotgun (WGS) entry which is preliminary data.</text>
</comment>
<sequence>MEAKLMNCEHASEMMVDWLNNQMPASERAAFEVHLNECPDCQKELKTTRQLWEVMGNVALSVPKPSDNLPIQFYTMLETFKGAENKKVKKTAFWDDLKYRLESFFTPKLLLRVSYSMCLLLIGLGGGYLLSRQQTPDYQGQIKELSTQVQEMNEKMMLTLLEKENSSATERMKAVSYSKDIESVDGKVLEALLSTLNNDENVNVRLVTLEALAQMADNPKVREGLVQSILKQDTPLVQAALADVMVKLEEKRSIKPLQRLLEKDDTDVIVKTKIKETLKALSYRV</sequence>
<dbReference type="Pfam" id="PF13646">
    <property type="entry name" value="HEAT_2"/>
    <property type="match status" value="1"/>
</dbReference>
<name>A0A4Q5M4G5_9BACT</name>
<keyword evidence="1" id="KW-1133">Transmembrane helix</keyword>
<dbReference type="AlphaFoldDB" id="A0A4Q5M4G5"/>
<dbReference type="Gene3D" id="1.10.10.1320">
    <property type="entry name" value="Anti-sigma factor, zinc-finger domain"/>
    <property type="match status" value="1"/>
</dbReference>
<feature type="transmembrane region" description="Helical" evidence="1">
    <location>
        <begin position="109"/>
        <end position="130"/>
    </location>
</feature>
<dbReference type="Pfam" id="PF13490">
    <property type="entry name" value="zf-HC2"/>
    <property type="match status" value="1"/>
</dbReference>
<evidence type="ECO:0000313" key="4">
    <source>
        <dbReference type="Proteomes" id="UP000293162"/>
    </source>
</evidence>
<dbReference type="EMBL" id="SEWF01000004">
    <property type="protein sequence ID" value="RYU97085.1"/>
    <property type="molecule type" value="Genomic_DNA"/>
</dbReference>
<dbReference type="InterPro" id="IPR016024">
    <property type="entry name" value="ARM-type_fold"/>
</dbReference>
<dbReference type="InterPro" id="IPR027383">
    <property type="entry name" value="Znf_put"/>
</dbReference>
<proteinExistence type="predicted"/>
<evidence type="ECO:0000313" key="3">
    <source>
        <dbReference type="EMBL" id="RYU97085.1"/>
    </source>
</evidence>
<protein>
    <submittedName>
        <fullName evidence="3">HEAT repeat domain-containing protein</fullName>
    </submittedName>
</protein>
<keyword evidence="4" id="KW-1185">Reference proteome</keyword>
<dbReference type="RefSeq" id="WP_130019662.1">
    <property type="nucleotide sequence ID" value="NZ_SEWF01000004.1"/>
</dbReference>
<dbReference type="SUPFAM" id="SSF48371">
    <property type="entry name" value="ARM repeat"/>
    <property type="match status" value="1"/>
</dbReference>
<keyword evidence="1" id="KW-0812">Transmembrane</keyword>
<gene>
    <name evidence="3" type="ORF">EWM59_04030</name>
</gene>
<reference evidence="3 4" key="1">
    <citation type="submission" date="2019-02" db="EMBL/GenBank/DDBJ databases">
        <title>Bacterial novel species Emticicia sp. 17J42-9 isolated from soil.</title>
        <authorList>
            <person name="Jung H.-Y."/>
        </authorList>
    </citation>
    <scope>NUCLEOTIDE SEQUENCE [LARGE SCALE GENOMIC DNA]</scope>
    <source>
        <strain evidence="3 4">17J42-9</strain>
    </source>
</reference>
<dbReference type="OrthoDB" id="978644at2"/>
<dbReference type="InterPro" id="IPR011989">
    <property type="entry name" value="ARM-like"/>
</dbReference>
<accession>A0A4Q5M4G5</accession>
<evidence type="ECO:0000259" key="2">
    <source>
        <dbReference type="Pfam" id="PF13490"/>
    </source>
</evidence>
<dbReference type="Proteomes" id="UP000293162">
    <property type="component" value="Unassembled WGS sequence"/>
</dbReference>